<dbReference type="GO" id="GO:0005886">
    <property type="term" value="C:plasma membrane"/>
    <property type="evidence" value="ECO:0007669"/>
    <property type="project" value="TreeGrafter"/>
</dbReference>
<dbReference type="Pfam" id="PF00514">
    <property type="entry name" value="Arm"/>
    <property type="match status" value="3"/>
</dbReference>
<evidence type="ECO:0000256" key="2">
    <source>
        <dbReference type="ARBA" id="ARBA00004496"/>
    </source>
</evidence>
<accession>A0AAV9SPC4</accession>
<keyword evidence="5" id="KW-0963">Cytoplasm</keyword>
<evidence type="ECO:0000256" key="5">
    <source>
        <dbReference type="ARBA" id="ARBA00022490"/>
    </source>
</evidence>
<feature type="region of interest" description="Disordered" evidence="12">
    <location>
        <begin position="978"/>
        <end position="1043"/>
    </location>
</feature>
<evidence type="ECO:0008006" key="15">
    <source>
        <dbReference type="Google" id="ProtNLM"/>
    </source>
</evidence>
<keyword evidence="9" id="KW-0539">Nucleus</keyword>
<keyword evidence="8" id="KW-0965">Cell junction</keyword>
<gene>
    <name evidence="13" type="ORF">CRENBAI_018425</name>
</gene>
<dbReference type="Proteomes" id="UP001311232">
    <property type="component" value="Unassembled WGS sequence"/>
</dbReference>
<keyword evidence="14" id="KW-1185">Reference proteome</keyword>
<dbReference type="SMART" id="SM00185">
    <property type="entry name" value="ARM"/>
    <property type="match status" value="5"/>
</dbReference>
<dbReference type="GO" id="GO:0005912">
    <property type="term" value="C:adherens junction"/>
    <property type="evidence" value="ECO:0007669"/>
    <property type="project" value="UniProtKB-SubCell"/>
</dbReference>
<keyword evidence="11" id="KW-0175">Coiled coil</keyword>
<evidence type="ECO:0000256" key="1">
    <source>
        <dbReference type="ARBA" id="ARBA00004123"/>
    </source>
</evidence>
<sequence>MESQLLSIMNVLVKTAVAEIVQLFSESSESLQLHLSQSQRENENLRTRVKVMRSELFSLKLQTRTNRPASRFSAFRGNITKPRPKPQGGVILFFHLSLMGQPQRSFGLKIEEFVMGSGSGKLSPISERSVISHLFYQTTPTGEVCMEQCENAAALLKSVREQEVQFEQLTRALEEERRKVGLPATSPTALGHPFPHTQNGRLGDADIERLKLTDSYINGTQYRMVDPAHGALDGSYTPEDESQEVHSVFSEEGTTRRADNGMKKPVSRAVPPSHSSIDGMLSSGMGVYSTTLYRPSGVGDYPTATVPRNYHYGPMGGYEDYRGGPPSEAYTSLSRGSRMDERYRPVDTYRTLDSGYRAPSRQQLDPYAAQPQVSRGMRALGSALEMRYGHGHYGLEDDQRSMGYDEYGMGPPPMHPGGYGTMPRLGPGPGGIDRRRLRSCEDTLDGDVGGVDPYAWGIPMTLERGSMASLDSTLRKAPPTSWRQPELPEVIAMLNYRLDPVKTNAAAFLQHLTFKNDMVKSEVRRLKGIPALVSMLDHPSKEVHHSACGALKNISYGQDADNKIAIKNCDGIPALVKLLRKTRDQDLTDTITGTLWNLSSHDSVKMEIVDQGLNALANEVIVPHSGWERGGSGGEESCKPRHLEWETSLTNTAGCLRNVSSERSEARRKLRECSGLVDSLMYIVQSQINRKDVDNKLVENCVCLLRNLSYQVHREVPGCERYIEAAPVNQGPTSANKGGCFGSRKGKDEWFSKGKKDGDDGSADTYDFPKRTTPAKGYELLFQPEVVLVYTSLLKESKNPSVLEAAAGALQNLCAGRWTFARYIRAMVRLEKGLPIVTELLAHNNDRVVRAMSGALRNLAIDSRNRDLLGVHALPNLVAVLPEGQSQSRRNLSEETMVSVLSTLAEVLGNNLEAAKKLRGSTGVERLVLISKDGNRSDREVRGAGQVLQLIWAHKELRRPLEKDGWKKSDFMVNPNPVTTTINGPSTRANGTYEDSTTPLLDRGEKRDVIPLNDIGPDAYSTLDQKERRHTLEETTDTLPTNS</sequence>
<dbReference type="PANTHER" id="PTHR10372:SF6">
    <property type="entry name" value="CATENIN DELTA-1"/>
    <property type="match status" value="1"/>
</dbReference>
<evidence type="ECO:0000256" key="10">
    <source>
        <dbReference type="PROSITE-ProRule" id="PRU00259"/>
    </source>
</evidence>
<dbReference type="EMBL" id="JAHHUM010000045">
    <property type="protein sequence ID" value="KAK5623160.1"/>
    <property type="molecule type" value="Genomic_DNA"/>
</dbReference>
<evidence type="ECO:0000256" key="6">
    <source>
        <dbReference type="ARBA" id="ARBA00022737"/>
    </source>
</evidence>
<reference evidence="13 14" key="1">
    <citation type="submission" date="2021-06" db="EMBL/GenBank/DDBJ databases">
        <authorList>
            <person name="Palmer J.M."/>
        </authorList>
    </citation>
    <scope>NUCLEOTIDE SEQUENCE [LARGE SCALE GENOMIC DNA]</scope>
    <source>
        <strain evidence="13 14">MEX-2019</strain>
        <tissue evidence="13">Muscle</tissue>
    </source>
</reference>
<dbReference type="InterPro" id="IPR000225">
    <property type="entry name" value="Armadillo"/>
</dbReference>
<evidence type="ECO:0000256" key="12">
    <source>
        <dbReference type="SAM" id="MobiDB-lite"/>
    </source>
</evidence>
<feature type="region of interest" description="Disordered" evidence="12">
    <location>
        <begin position="247"/>
        <end position="278"/>
    </location>
</feature>
<evidence type="ECO:0000256" key="8">
    <source>
        <dbReference type="ARBA" id="ARBA00022949"/>
    </source>
</evidence>
<evidence type="ECO:0000313" key="13">
    <source>
        <dbReference type="EMBL" id="KAK5623160.1"/>
    </source>
</evidence>
<comment type="similarity">
    <text evidence="4">Belongs to the beta-catenin family.</text>
</comment>
<feature type="coiled-coil region" evidence="11">
    <location>
        <begin position="28"/>
        <end position="55"/>
    </location>
</feature>
<dbReference type="PANTHER" id="PTHR10372">
    <property type="entry name" value="PLAKOPHILLIN-RELATED"/>
    <property type="match status" value="1"/>
</dbReference>
<dbReference type="GO" id="GO:0005634">
    <property type="term" value="C:nucleus"/>
    <property type="evidence" value="ECO:0007669"/>
    <property type="project" value="UniProtKB-SubCell"/>
</dbReference>
<dbReference type="AlphaFoldDB" id="A0AAV9SPC4"/>
<dbReference type="InterPro" id="IPR028435">
    <property type="entry name" value="Plakophilin/d_Catenin"/>
</dbReference>
<dbReference type="PROSITE" id="PS50176">
    <property type="entry name" value="ARM_REPEAT"/>
    <property type="match status" value="3"/>
</dbReference>
<evidence type="ECO:0000256" key="9">
    <source>
        <dbReference type="ARBA" id="ARBA00023242"/>
    </source>
</evidence>
<keyword evidence="7" id="KW-0130">Cell adhesion</keyword>
<dbReference type="SUPFAM" id="SSF48371">
    <property type="entry name" value="ARM repeat"/>
    <property type="match status" value="1"/>
</dbReference>
<feature type="compositionally biased region" description="Basic and acidic residues" evidence="12">
    <location>
        <begin position="253"/>
        <end position="262"/>
    </location>
</feature>
<organism evidence="13 14">
    <name type="scientific">Crenichthys baileyi</name>
    <name type="common">White River springfish</name>
    <dbReference type="NCBI Taxonomy" id="28760"/>
    <lineage>
        <taxon>Eukaryota</taxon>
        <taxon>Metazoa</taxon>
        <taxon>Chordata</taxon>
        <taxon>Craniata</taxon>
        <taxon>Vertebrata</taxon>
        <taxon>Euteleostomi</taxon>
        <taxon>Actinopterygii</taxon>
        <taxon>Neopterygii</taxon>
        <taxon>Teleostei</taxon>
        <taxon>Neoteleostei</taxon>
        <taxon>Acanthomorphata</taxon>
        <taxon>Ovalentaria</taxon>
        <taxon>Atherinomorphae</taxon>
        <taxon>Cyprinodontiformes</taxon>
        <taxon>Goodeidae</taxon>
        <taxon>Crenichthys</taxon>
    </lineage>
</organism>
<feature type="repeat" description="ARM" evidence="10">
    <location>
        <begin position="570"/>
        <end position="613"/>
    </location>
</feature>
<evidence type="ECO:0000256" key="3">
    <source>
        <dbReference type="ARBA" id="ARBA00004536"/>
    </source>
</evidence>
<feature type="compositionally biased region" description="Basic and acidic residues" evidence="12">
    <location>
        <begin position="1024"/>
        <end position="1033"/>
    </location>
</feature>
<keyword evidence="6" id="KW-0677">Repeat</keyword>
<feature type="repeat" description="ARM" evidence="10">
    <location>
        <begin position="832"/>
        <end position="869"/>
    </location>
</feature>
<dbReference type="InterPro" id="IPR016024">
    <property type="entry name" value="ARM-type_fold"/>
</dbReference>
<feature type="compositionally biased region" description="Polar residues" evidence="12">
    <location>
        <begin position="978"/>
        <end position="999"/>
    </location>
</feature>
<evidence type="ECO:0000256" key="4">
    <source>
        <dbReference type="ARBA" id="ARBA00005462"/>
    </source>
</evidence>
<feature type="repeat" description="ARM" evidence="10">
    <location>
        <begin position="527"/>
        <end position="564"/>
    </location>
</feature>
<comment type="caution">
    <text evidence="13">The sequence shown here is derived from an EMBL/GenBank/DDBJ whole genome shotgun (WGS) entry which is preliminary data.</text>
</comment>
<dbReference type="GO" id="GO:0005737">
    <property type="term" value="C:cytoplasm"/>
    <property type="evidence" value="ECO:0007669"/>
    <property type="project" value="UniProtKB-SubCell"/>
</dbReference>
<name>A0AAV9SPC4_9TELE</name>
<dbReference type="GO" id="GO:0098609">
    <property type="term" value="P:cell-cell adhesion"/>
    <property type="evidence" value="ECO:0007669"/>
    <property type="project" value="InterPro"/>
</dbReference>
<evidence type="ECO:0000256" key="11">
    <source>
        <dbReference type="SAM" id="Coils"/>
    </source>
</evidence>
<dbReference type="InterPro" id="IPR011989">
    <property type="entry name" value="ARM-like"/>
</dbReference>
<dbReference type="FunFam" id="1.25.10.10:FF:000007">
    <property type="entry name" value="ARVCF, delta catenin family member"/>
    <property type="match status" value="1"/>
</dbReference>
<comment type="subcellular location">
    <subcellularLocation>
        <location evidence="3">Cell junction</location>
        <location evidence="3">Adherens junction</location>
    </subcellularLocation>
    <subcellularLocation>
        <location evidence="2">Cytoplasm</location>
    </subcellularLocation>
    <subcellularLocation>
        <location evidence="1">Nucleus</location>
    </subcellularLocation>
</comment>
<evidence type="ECO:0000313" key="14">
    <source>
        <dbReference type="Proteomes" id="UP001311232"/>
    </source>
</evidence>
<proteinExistence type="inferred from homology"/>
<protein>
    <recommendedName>
        <fullName evidence="15">Catenin delta-1</fullName>
    </recommendedName>
</protein>
<dbReference type="Gene3D" id="1.25.10.10">
    <property type="entry name" value="Leucine-rich Repeat Variant"/>
    <property type="match status" value="1"/>
</dbReference>
<evidence type="ECO:0000256" key="7">
    <source>
        <dbReference type="ARBA" id="ARBA00022889"/>
    </source>
</evidence>